<protein>
    <submittedName>
        <fullName evidence="2">HNH endonuclease</fullName>
    </submittedName>
</protein>
<evidence type="ECO:0000313" key="3">
    <source>
        <dbReference type="Proteomes" id="UP000886687"/>
    </source>
</evidence>
<dbReference type="EMBL" id="JAEPDI010000004">
    <property type="protein sequence ID" value="MCG7938896.1"/>
    <property type="molecule type" value="Genomic_DNA"/>
</dbReference>
<sequence length="409" mass="48213">MINGGNFNWSRFHAYRVFDEFLERFVINRKSYVTRHEKRLDLENAFDEIHSRFSDGFDDSKETFDNKVERQFEEASENSKIVFANVEYLWAMPVQNISPSTKQSYALRWFSNKNEVNTGDRFFFETPHTIANAGPWYLQNKYWELIALLRVLSLAVEDKEIFDLDSAKKRIAEICYSAIYEDGAREGRFAVRNVCGVHSALMHLSDPEKYESIISENHKRQISAVFGHVISDCRDITCREKRIRLIRERLYEDYGDEGDPDQKYRWFFYQDSLKPLWINKKGASQQTNASIGDEVNREQAALDYSEEEGLKESTTAYRVYRSAKLAEQAKRRDDFTCQACQFTFQKQIVHVHHLDPLSERRSPRKTTLDDLVTLCPNCHYLAHFLLRKDDRFKKLDELLPKLISLLKKE</sequence>
<evidence type="ECO:0000259" key="1">
    <source>
        <dbReference type="SMART" id="SM00507"/>
    </source>
</evidence>
<dbReference type="GO" id="GO:0008270">
    <property type="term" value="F:zinc ion binding"/>
    <property type="evidence" value="ECO:0007669"/>
    <property type="project" value="InterPro"/>
</dbReference>
<dbReference type="GO" id="GO:0003676">
    <property type="term" value="F:nucleic acid binding"/>
    <property type="evidence" value="ECO:0007669"/>
    <property type="project" value="InterPro"/>
</dbReference>
<name>A0A9E4MZK4_9GAMM</name>
<keyword evidence="2" id="KW-0378">Hydrolase</keyword>
<gene>
    <name evidence="2" type="ORF">JAZ04_08575</name>
</gene>
<dbReference type="SMART" id="SM00507">
    <property type="entry name" value="HNHc"/>
    <property type="match status" value="1"/>
</dbReference>
<proteinExistence type="predicted"/>
<dbReference type="GO" id="GO:0004519">
    <property type="term" value="F:endonuclease activity"/>
    <property type="evidence" value="ECO:0007669"/>
    <property type="project" value="UniProtKB-KW"/>
</dbReference>
<organism evidence="2 3">
    <name type="scientific">Candidatus Thiodiazotropha lotti</name>
    <dbReference type="NCBI Taxonomy" id="2792787"/>
    <lineage>
        <taxon>Bacteria</taxon>
        <taxon>Pseudomonadati</taxon>
        <taxon>Pseudomonadota</taxon>
        <taxon>Gammaproteobacteria</taxon>
        <taxon>Chromatiales</taxon>
        <taxon>Sedimenticolaceae</taxon>
        <taxon>Candidatus Thiodiazotropha</taxon>
    </lineage>
</organism>
<keyword evidence="2" id="KW-0540">Nuclease</keyword>
<dbReference type="InterPro" id="IPR002711">
    <property type="entry name" value="HNH"/>
</dbReference>
<dbReference type="Proteomes" id="UP000886687">
    <property type="component" value="Unassembled WGS sequence"/>
</dbReference>
<comment type="caution">
    <text evidence="2">The sequence shown here is derived from an EMBL/GenBank/DDBJ whole genome shotgun (WGS) entry which is preliminary data.</text>
</comment>
<dbReference type="Gene3D" id="1.10.30.50">
    <property type="match status" value="1"/>
</dbReference>
<dbReference type="InterPro" id="IPR003615">
    <property type="entry name" value="HNH_nuc"/>
</dbReference>
<dbReference type="Pfam" id="PF01844">
    <property type="entry name" value="HNH"/>
    <property type="match status" value="1"/>
</dbReference>
<feature type="domain" description="HNH nuclease" evidence="1">
    <location>
        <begin position="324"/>
        <end position="380"/>
    </location>
</feature>
<dbReference type="AlphaFoldDB" id="A0A9E4MZK4"/>
<keyword evidence="2" id="KW-0255">Endonuclease</keyword>
<dbReference type="CDD" id="cd00085">
    <property type="entry name" value="HNHc"/>
    <property type="match status" value="1"/>
</dbReference>
<reference evidence="2" key="1">
    <citation type="journal article" date="2021" name="Proc. Natl. Acad. Sci. U.S.A.">
        <title>Global biogeography of chemosynthetic symbionts reveals both localized and globally distributed symbiont groups. .</title>
        <authorList>
            <person name="Osvatic J.T."/>
            <person name="Wilkins L.G.E."/>
            <person name="Leibrecht L."/>
            <person name="Leray M."/>
            <person name="Zauner S."/>
            <person name="Polzin J."/>
            <person name="Camacho Y."/>
            <person name="Gros O."/>
            <person name="van Gils J.A."/>
            <person name="Eisen J.A."/>
            <person name="Petersen J.M."/>
            <person name="Yuen B."/>
        </authorList>
    </citation>
    <scope>NUCLEOTIDE SEQUENCE</scope>
    <source>
        <strain evidence="2">MAGL173</strain>
    </source>
</reference>
<evidence type="ECO:0000313" key="2">
    <source>
        <dbReference type="EMBL" id="MCG7938896.1"/>
    </source>
</evidence>
<accession>A0A9E4MZK4</accession>